<dbReference type="PANTHER" id="PTHR41523:SF8">
    <property type="entry name" value="ETHYLENE RESPONSE SENSOR PROTEIN"/>
    <property type="match status" value="1"/>
</dbReference>
<dbReference type="EMBL" id="JAETWB010000009">
    <property type="protein sequence ID" value="MBL6079968.1"/>
    <property type="molecule type" value="Genomic_DNA"/>
</dbReference>
<keyword evidence="3" id="KW-0597">Phosphoprotein</keyword>
<keyword evidence="4" id="KW-0808">Transferase</keyword>
<dbReference type="InterPro" id="IPR036890">
    <property type="entry name" value="HATPase_C_sf"/>
</dbReference>
<evidence type="ECO:0000256" key="5">
    <source>
        <dbReference type="ARBA" id="ARBA00022741"/>
    </source>
</evidence>
<evidence type="ECO:0000256" key="3">
    <source>
        <dbReference type="ARBA" id="ARBA00022553"/>
    </source>
</evidence>
<evidence type="ECO:0000313" key="10">
    <source>
        <dbReference type="Proteomes" id="UP000660885"/>
    </source>
</evidence>
<evidence type="ECO:0000256" key="6">
    <source>
        <dbReference type="ARBA" id="ARBA00022777"/>
    </source>
</evidence>
<organism evidence="9 10">
    <name type="scientific">Belnapia arida</name>
    <dbReference type="NCBI Taxonomy" id="2804533"/>
    <lineage>
        <taxon>Bacteria</taxon>
        <taxon>Pseudomonadati</taxon>
        <taxon>Pseudomonadota</taxon>
        <taxon>Alphaproteobacteria</taxon>
        <taxon>Acetobacterales</taxon>
        <taxon>Roseomonadaceae</taxon>
        <taxon>Belnapia</taxon>
    </lineage>
</organism>
<comment type="catalytic activity">
    <reaction evidence="1">
        <text>ATP + protein L-histidine = ADP + protein N-phospho-L-histidine.</text>
        <dbReference type="EC" id="2.7.13.3"/>
    </reaction>
</comment>
<feature type="region of interest" description="Disordered" evidence="8">
    <location>
        <begin position="75"/>
        <end position="94"/>
    </location>
</feature>
<evidence type="ECO:0000256" key="4">
    <source>
        <dbReference type="ARBA" id="ARBA00022679"/>
    </source>
</evidence>
<dbReference type="EC" id="2.7.13.3" evidence="2"/>
<keyword evidence="10" id="KW-1185">Reference proteome</keyword>
<evidence type="ECO:0000256" key="1">
    <source>
        <dbReference type="ARBA" id="ARBA00000085"/>
    </source>
</evidence>
<dbReference type="RefSeq" id="WP_202833201.1">
    <property type="nucleotide sequence ID" value="NZ_JAETWB010000009.1"/>
</dbReference>
<proteinExistence type="predicted"/>
<protein>
    <recommendedName>
        <fullName evidence="2">histidine kinase</fullName>
        <ecNumber evidence="2">2.7.13.3</ecNumber>
    </recommendedName>
</protein>
<accession>A0ABS1U5P0</accession>
<gene>
    <name evidence="9" type="ORF">JMJ56_18260</name>
</gene>
<sequence length="120" mass="12862">MTIRAIVEEELAAHRGGDRSAIVGPSLRLRPEAVQPLSMVLHELATNAAKYGALSVPGGRLEVSWRRDPPAGPLRLRWQEHDGPPAPRRGFGSTLIERRCAASSVAKRRPTSPLPGCAAG</sequence>
<keyword evidence="7" id="KW-0067">ATP-binding</keyword>
<keyword evidence="5" id="KW-0547">Nucleotide-binding</keyword>
<evidence type="ECO:0000313" key="9">
    <source>
        <dbReference type="EMBL" id="MBL6079968.1"/>
    </source>
</evidence>
<evidence type="ECO:0000256" key="7">
    <source>
        <dbReference type="ARBA" id="ARBA00022840"/>
    </source>
</evidence>
<dbReference type="Gene3D" id="3.30.565.10">
    <property type="entry name" value="Histidine kinase-like ATPase, C-terminal domain"/>
    <property type="match status" value="1"/>
</dbReference>
<evidence type="ECO:0000256" key="2">
    <source>
        <dbReference type="ARBA" id="ARBA00012438"/>
    </source>
</evidence>
<reference evidence="9 10" key="1">
    <citation type="submission" date="2021-01" db="EMBL/GenBank/DDBJ databases">
        <title>Belnapia mucosa sp. nov. and Belnapia arida sp. nov., isolated from the Tabernas Desert (Almeria, Spain).</title>
        <authorList>
            <person name="Molina-Menor E."/>
            <person name="Vidal-Verdu A."/>
            <person name="Calonge A."/>
            <person name="Satari L."/>
            <person name="Pereto J."/>
            <person name="Porcar M."/>
        </authorList>
    </citation>
    <scope>NUCLEOTIDE SEQUENCE [LARGE SCALE GENOMIC DNA]</scope>
    <source>
        <strain evidence="9 10">T18</strain>
    </source>
</reference>
<name>A0ABS1U5P0_9PROT</name>
<dbReference type="PANTHER" id="PTHR41523">
    <property type="entry name" value="TWO-COMPONENT SYSTEM SENSOR PROTEIN"/>
    <property type="match status" value="1"/>
</dbReference>
<evidence type="ECO:0000256" key="8">
    <source>
        <dbReference type="SAM" id="MobiDB-lite"/>
    </source>
</evidence>
<keyword evidence="6" id="KW-0418">Kinase</keyword>
<dbReference type="Proteomes" id="UP000660885">
    <property type="component" value="Unassembled WGS sequence"/>
</dbReference>
<comment type="caution">
    <text evidence="9">The sequence shown here is derived from an EMBL/GenBank/DDBJ whole genome shotgun (WGS) entry which is preliminary data.</text>
</comment>